<accession>A0A6T8LC11</accession>
<dbReference type="EMBL" id="HBFK01020557">
    <property type="protein sequence ID" value="CAD8746203.1"/>
    <property type="molecule type" value="Transcribed_RNA"/>
</dbReference>
<evidence type="ECO:0000313" key="1">
    <source>
        <dbReference type="EMBL" id="CAD8746203.1"/>
    </source>
</evidence>
<dbReference type="AlphaFoldDB" id="A0A6T8LC11"/>
<organism evidence="1">
    <name type="scientific">Hemiselmis andersenii</name>
    <name type="common">Cryptophyte alga</name>
    <dbReference type="NCBI Taxonomy" id="464988"/>
    <lineage>
        <taxon>Eukaryota</taxon>
        <taxon>Cryptophyceae</taxon>
        <taxon>Cryptomonadales</taxon>
        <taxon>Hemiselmidaceae</taxon>
        <taxon>Hemiselmis</taxon>
    </lineage>
</organism>
<proteinExistence type="predicted"/>
<protein>
    <submittedName>
        <fullName evidence="1">Uncharacterized protein</fullName>
    </submittedName>
</protein>
<evidence type="ECO:0000313" key="2">
    <source>
        <dbReference type="EMBL" id="CAD8746204.1"/>
    </source>
</evidence>
<sequence>MVGRIRSMKRLHFHVSDWHTHGKGAMLPLDEQDVLQSYLSSHLPLPPLLAQNLLGTANGMTITDFSFWKVLYANTRHKNASQMAFQPIFFRLCESAGMEVLPCVTFIGDPDPTLEASVKERREEDADEEARCIAGADDLSLEEKEALSNKQQRNQEEEYQLAKYFLSKKYHVHPTKVVAEFVNKYHHPKVKENFDNLSIIRRHGSDAPSAIARMREQHEAAAHAKVQETWDNVRGNQHARDACLRGWHELSLLIHKPHDVAHTLLEFVTGLPGIHAAERDQESLVAAKTVRLNLGYPVGVRGGVSSAGVASDAVVRELEKLRADIQKYIPACRISPFKRGRVKLKRVISCINSVLGAMYGMQLSRVDSSNFRLEKCNLFEYPGDEEHGAPRLGCWG</sequence>
<gene>
    <name evidence="1" type="ORF">HAND1043_LOCUS12700</name>
    <name evidence="2" type="ORF">HAND1043_LOCUS12701</name>
</gene>
<reference evidence="1" key="1">
    <citation type="submission" date="2021-01" db="EMBL/GenBank/DDBJ databases">
        <authorList>
            <person name="Corre E."/>
            <person name="Pelletier E."/>
            <person name="Niang G."/>
            <person name="Scheremetjew M."/>
            <person name="Finn R."/>
            <person name="Kale V."/>
            <person name="Holt S."/>
            <person name="Cochrane G."/>
            <person name="Meng A."/>
            <person name="Brown T."/>
            <person name="Cohen L."/>
        </authorList>
    </citation>
    <scope>NUCLEOTIDE SEQUENCE</scope>
    <source>
        <strain evidence="1">CCMP441</strain>
    </source>
</reference>
<dbReference type="EMBL" id="HBFK01020560">
    <property type="protein sequence ID" value="CAD8746204.1"/>
    <property type="molecule type" value="Transcribed_RNA"/>
</dbReference>
<name>A0A6T8LC11_HEMAN</name>